<dbReference type="Proteomes" id="UP000635628">
    <property type="component" value="Unassembled WGS sequence"/>
</dbReference>
<protein>
    <submittedName>
        <fullName evidence="1">Uncharacterized protein</fullName>
    </submittedName>
</protein>
<evidence type="ECO:0000313" key="1">
    <source>
        <dbReference type="EMBL" id="CAB5504365.1"/>
    </source>
</evidence>
<dbReference type="EMBL" id="CAESAP020000253">
    <property type="protein sequence ID" value="CAB5504365.1"/>
    <property type="molecule type" value="Genomic_DNA"/>
</dbReference>
<accession>A0ACA8ZRJ1</accession>
<sequence length="655" mass="71057">MNPISYNTNLIRISLLSIALTHTAIAGGPIDGHSLMDDYLQNKASASTDPATPPTAINISNDALVFNRGATGVDNDDFDEKFSLAKTLTSIRNSSGATTSSSNTQLLNSLRNTFKVNSKTNGLVKMDLQKREKEVSVSAMSPSAIFNRFDLSASNGQHCGEYRIVYHKNNGDRFFLSFEARYPNPEPSRGKRGCFAVVDFWKKIGDMSKADALVQLEKFFYKGLTHRGVKLPVAINFTHYTHGTGQVRSNSFFQSPWQLREFKTDINAKGEAVFVADTVKFNPLAELFADEKSLDSDALKALRIYFNHDFDTYVDNLLAPERRASNPSASDIINGISLNSANHYNEFQSDANTNDNTANGNKKSLNTIISNKLSALNLSNYNAKMIRNRAEAMSCGGCHQNSNDTEIAPNVNWPKSASFVHVNEQGVLSSALTDQFLPARSALLKDYLQKITEPMWRFAEVDYSSTYNDFGGYYNASSYPNRSAFAVLQADGSIKAWGKSNAGGTNAPTDKGYTKIYSTNDAFAALKADGSIKAWGHPSGGGTGAPDDSGYTKIYSNYSVFAALKANGSIKAWGYSSAGGTGAPTDKGYTKIYSTWGAFAALKADGSITAWGYSRRGGSNAPTDNGYTKIYSNEHAFAALKADGSITAWGNSNSG</sequence>
<gene>
    <name evidence="1" type="ORF">AZO1586R_1746</name>
</gene>
<comment type="caution">
    <text evidence="1">The sequence shown here is derived from an EMBL/GenBank/DDBJ whole genome shotgun (WGS) entry which is preliminary data.</text>
</comment>
<proteinExistence type="predicted"/>
<organism evidence="1 2">
    <name type="scientific">Bathymodiolus azoricus thioautotrophic gill symbiont</name>
    <dbReference type="NCBI Taxonomy" id="235205"/>
    <lineage>
        <taxon>Bacteria</taxon>
        <taxon>Pseudomonadati</taxon>
        <taxon>Pseudomonadota</taxon>
        <taxon>Gammaproteobacteria</taxon>
        <taxon>sulfur-oxidizing symbionts</taxon>
    </lineage>
</organism>
<keyword evidence="2" id="KW-1185">Reference proteome</keyword>
<name>A0ACA8ZRJ1_9GAMM</name>
<feature type="non-terminal residue" evidence="1">
    <location>
        <position position="655"/>
    </location>
</feature>
<evidence type="ECO:0000313" key="2">
    <source>
        <dbReference type="Proteomes" id="UP000635628"/>
    </source>
</evidence>
<reference evidence="1" key="1">
    <citation type="submission" date="2020-05" db="EMBL/GenBank/DDBJ databases">
        <authorList>
            <person name="Petersen J."/>
            <person name="Sayavedra L."/>
        </authorList>
    </citation>
    <scope>NUCLEOTIDE SEQUENCE</scope>
    <source>
        <strain evidence="1">B azoricus SOX Menez Gwen</strain>
    </source>
</reference>